<keyword evidence="5" id="KW-1185">Reference proteome</keyword>
<evidence type="ECO:0008006" key="6">
    <source>
        <dbReference type="Google" id="ProtNLM"/>
    </source>
</evidence>
<dbReference type="CDD" id="cd00303">
    <property type="entry name" value="retropepsin_like"/>
    <property type="match status" value="1"/>
</dbReference>
<dbReference type="Gene3D" id="3.30.70.270">
    <property type="match status" value="3"/>
</dbReference>
<protein>
    <recommendedName>
        <fullName evidence="6">Reverse transcriptase/retrotransposon-derived protein RNase H-like domain-containing protein</fullName>
    </recommendedName>
</protein>
<dbReference type="EMBL" id="JAHRHJ020003313">
    <property type="protein sequence ID" value="KAH9291973.1"/>
    <property type="molecule type" value="Genomic_DNA"/>
</dbReference>
<gene>
    <name evidence="4" type="ORF">KI387_042838</name>
</gene>
<evidence type="ECO:0000313" key="5">
    <source>
        <dbReference type="Proteomes" id="UP000824469"/>
    </source>
</evidence>
<reference evidence="4 5" key="1">
    <citation type="journal article" date="2021" name="Nat. Plants">
        <title>The Taxus genome provides insights into paclitaxel biosynthesis.</title>
        <authorList>
            <person name="Xiong X."/>
            <person name="Gou J."/>
            <person name="Liao Q."/>
            <person name="Li Y."/>
            <person name="Zhou Q."/>
            <person name="Bi G."/>
            <person name="Li C."/>
            <person name="Du R."/>
            <person name="Wang X."/>
            <person name="Sun T."/>
            <person name="Guo L."/>
            <person name="Liang H."/>
            <person name="Lu P."/>
            <person name="Wu Y."/>
            <person name="Zhang Z."/>
            <person name="Ro D.K."/>
            <person name="Shang Y."/>
            <person name="Huang S."/>
            <person name="Yan J."/>
        </authorList>
    </citation>
    <scope>NUCLEOTIDE SEQUENCE [LARGE SCALE GENOMIC DNA]</scope>
    <source>
        <strain evidence="4">Ta-2019</strain>
    </source>
</reference>
<dbReference type="FunFam" id="3.30.70.270:FF:000020">
    <property type="entry name" value="Transposon Tf2-6 polyprotein-like Protein"/>
    <property type="match status" value="1"/>
</dbReference>
<name>A0AA38C334_TAXCH</name>
<dbReference type="InterPro" id="IPR000477">
    <property type="entry name" value="RT_dom"/>
</dbReference>
<feature type="domain" description="Reverse transcriptase/retrotransposon-derived protein RNase H-like" evidence="3">
    <location>
        <begin position="383"/>
        <end position="436"/>
    </location>
</feature>
<dbReference type="AlphaFoldDB" id="A0AA38C334"/>
<organism evidence="4 5">
    <name type="scientific">Taxus chinensis</name>
    <name type="common">Chinese yew</name>
    <name type="synonym">Taxus wallichiana var. chinensis</name>
    <dbReference type="NCBI Taxonomy" id="29808"/>
    <lineage>
        <taxon>Eukaryota</taxon>
        <taxon>Viridiplantae</taxon>
        <taxon>Streptophyta</taxon>
        <taxon>Embryophyta</taxon>
        <taxon>Tracheophyta</taxon>
        <taxon>Spermatophyta</taxon>
        <taxon>Pinopsida</taxon>
        <taxon>Pinidae</taxon>
        <taxon>Conifers II</taxon>
        <taxon>Cupressales</taxon>
        <taxon>Taxaceae</taxon>
        <taxon>Taxus</taxon>
    </lineage>
</organism>
<dbReference type="Gene3D" id="3.10.10.10">
    <property type="entry name" value="HIV Type 1 Reverse Transcriptase, subunit A, domain 1"/>
    <property type="match status" value="1"/>
</dbReference>
<dbReference type="CDD" id="cd01647">
    <property type="entry name" value="RT_LTR"/>
    <property type="match status" value="1"/>
</dbReference>
<keyword evidence="1" id="KW-0511">Multifunctional enzyme</keyword>
<dbReference type="Pfam" id="PF00078">
    <property type="entry name" value="RVT_1"/>
    <property type="match status" value="1"/>
</dbReference>
<evidence type="ECO:0000259" key="2">
    <source>
        <dbReference type="Pfam" id="PF00078"/>
    </source>
</evidence>
<dbReference type="InterPro" id="IPR043128">
    <property type="entry name" value="Rev_trsase/Diguanyl_cyclase"/>
</dbReference>
<dbReference type="InterPro" id="IPR041577">
    <property type="entry name" value="RT_RNaseH_2"/>
</dbReference>
<dbReference type="GO" id="GO:0003824">
    <property type="term" value="F:catalytic activity"/>
    <property type="evidence" value="ECO:0007669"/>
    <property type="project" value="UniProtKB-KW"/>
</dbReference>
<dbReference type="PANTHER" id="PTHR37984">
    <property type="entry name" value="PROTEIN CBG26694"/>
    <property type="match status" value="1"/>
</dbReference>
<dbReference type="InterPro" id="IPR043502">
    <property type="entry name" value="DNA/RNA_pol_sf"/>
</dbReference>
<feature type="domain" description="Reverse transcriptase" evidence="2">
    <location>
        <begin position="202"/>
        <end position="273"/>
    </location>
</feature>
<proteinExistence type="predicted"/>
<evidence type="ECO:0000259" key="3">
    <source>
        <dbReference type="Pfam" id="PF17919"/>
    </source>
</evidence>
<evidence type="ECO:0000256" key="1">
    <source>
        <dbReference type="ARBA" id="ARBA00023268"/>
    </source>
</evidence>
<evidence type="ECO:0000313" key="4">
    <source>
        <dbReference type="EMBL" id="KAH9291973.1"/>
    </source>
</evidence>
<dbReference type="InterPro" id="IPR050951">
    <property type="entry name" value="Retrovirus_Pol_polyprotein"/>
</dbReference>
<dbReference type="PANTHER" id="PTHR37984:SF5">
    <property type="entry name" value="PROTEIN NYNRIN-LIKE"/>
    <property type="match status" value="1"/>
</dbReference>
<dbReference type="Pfam" id="PF17919">
    <property type="entry name" value="RT_RNaseH_2"/>
    <property type="match status" value="1"/>
</dbReference>
<dbReference type="Proteomes" id="UP000824469">
    <property type="component" value="Unassembled WGS sequence"/>
</dbReference>
<dbReference type="OMA" id="DENCHIS"/>
<sequence length="437" mass="49662">MQVMIADGGTVKCTGKCHSIKLSMGDYMLDSPMFAISMGGADIVLGVQWLTTLGTIEMNFQELFMRFHSDGRTIQLNGMVAKSPQIISSHQMQKVLRKGVDGFIAKLFSIEVQNTESSMPPDLQKIVDAHSSIFDAIPKGLPPVRDHDHAIQLIPGSQTPNIRPYRYPYSQKSEIEKMVEEMLKAGIIRHSQSAYSSPVVMVRKKDETWRMCPDYRELNKYTIKDKFPIPVIDDLLDELHGAVYFTKLDLRSGYHQIRIKEEDVHKTAFRTHEGHYEFLTWEEHLQHVNNVLEVLEKHTLYAKPSKCSFGVQEVEYLGHIVSHEGVKVDPQKIKAMVEWPRPKNLKNLRGFLGLTGYYRRFVRGYGRIATPLTALLKKDAFHWTDVATKSFEQLKEAMCSTPVLATPNFSKTFIVECDASRSGLGAVLMQEGRPIAF</sequence>
<dbReference type="SUPFAM" id="SSF56672">
    <property type="entry name" value="DNA/RNA polymerases"/>
    <property type="match status" value="1"/>
</dbReference>
<accession>A0AA38C334</accession>
<comment type="caution">
    <text evidence="4">The sequence shown here is derived from an EMBL/GenBank/DDBJ whole genome shotgun (WGS) entry which is preliminary data.</text>
</comment>